<dbReference type="Proteomes" id="UP000580691">
    <property type="component" value="Unassembled WGS sequence"/>
</dbReference>
<keyword evidence="1" id="KW-0378">Hydrolase</keyword>
<protein>
    <submittedName>
        <fullName evidence="1">UBP36 hydrolase</fullName>
    </submittedName>
</protein>
<dbReference type="AlphaFoldDB" id="A0A7K4UP73"/>
<dbReference type="EMBL" id="VXBN01016033">
    <property type="protein sequence ID" value="NWR11841.1"/>
    <property type="molecule type" value="Genomic_DNA"/>
</dbReference>
<organism evidence="1 2">
    <name type="scientific">Sinosuthora webbiana</name>
    <dbReference type="NCBI Taxonomy" id="337173"/>
    <lineage>
        <taxon>Eukaryota</taxon>
        <taxon>Metazoa</taxon>
        <taxon>Chordata</taxon>
        <taxon>Craniata</taxon>
        <taxon>Vertebrata</taxon>
        <taxon>Euteleostomi</taxon>
        <taxon>Archelosauria</taxon>
        <taxon>Archosauria</taxon>
        <taxon>Dinosauria</taxon>
        <taxon>Saurischia</taxon>
        <taxon>Theropoda</taxon>
        <taxon>Coelurosauria</taxon>
        <taxon>Aves</taxon>
        <taxon>Neognathae</taxon>
        <taxon>Neoaves</taxon>
        <taxon>Telluraves</taxon>
        <taxon>Australaves</taxon>
        <taxon>Passeriformes</taxon>
        <taxon>Sylvioidea</taxon>
        <taxon>Sylviidae</taxon>
        <taxon>Sinosuthora</taxon>
    </lineage>
</organism>
<dbReference type="GO" id="GO:0016787">
    <property type="term" value="F:hydrolase activity"/>
    <property type="evidence" value="ECO:0007669"/>
    <property type="project" value="UniProtKB-KW"/>
</dbReference>
<feature type="non-terminal residue" evidence="1">
    <location>
        <position position="102"/>
    </location>
</feature>
<accession>A0A7K4UP73</accession>
<evidence type="ECO:0000313" key="1">
    <source>
        <dbReference type="EMBL" id="NWR11841.1"/>
    </source>
</evidence>
<sequence>ESSVVSKLLQNSLDKAYGKQVLTWQGEVSAVSQDAIRDAALAQSKTVIDEWDQEFDKGKVKKMKKIKQERRRDSNPFQKLQNKRNFWLMSHPAKMASLGHRL</sequence>
<keyword evidence="2" id="KW-1185">Reference proteome</keyword>
<gene>
    <name evidence="1" type="primary">Usp36_1</name>
    <name evidence="1" type="ORF">SINWEB_R09545</name>
</gene>
<comment type="caution">
    <text evidence="1">The sequence shown here is derived from an EMBL/GenBank/DDBJ whole genome shotgun (WGS) entry which is preliminary data.</text>
</comment>
<reference evidence="1 2" key="1">
    <citation type="submission" date="2019-09" db="EMBL/GenBank/DDBJ databases">
        <title>Bird 10,000 Genomes (B10K) Project - Family phase.</title>
        <authorList>
            <person name="Zhang G."/>
        </authorList>
    </citation>
    <scope>NUCLEOTIDE SEQUENCE [LARGE SCALE GENOMIC DNA]</scope>
    <source>
        <strain evidence="1">B10K-DU-002-08</strain>
        <tissue evidence="1">Muscle</tissue>
    </source>
</reference>
<dbReference type="OrthoDB" id="420187at2759"/>
<name>A0A7K4UP73_9SYLV</name>
<proteinExistence type="predicted"/>
<feature type="non-terminal residue" evidence="1">
    <location>
        <position position="1"/>
    </location>
</feature>
<evidence type="ECO:0000313" key="2">
    <source>
        <dbReference type="Proteomes" id="UP000580691"/>
    </source>
</evidence>